<organism evidence="1 2">
    <name type="scientific">Thelephora ganbajun</name>
    <name type="common">Ganba fungus</name>
    <dbReference type="NCBI Taxonomy" id="370292"/>
    <lineage>
        <taxon>Eukaryota</taxon>
        <taxon>Fungi</taxon>
        <taxon>Dikarya</taxon>
        <taxon>Basidiomycota</taxon>
        <taxon>Agaricomycotina</taxon>
        <taxon>Agaricomycetes</taxon>
        <taxon>Thelephorales</taxon>
        <taxon>Thelephoraceae</taxon>
        <taxon>Thelephora</taxon>
    </lineage>
</organism>
<evidence type="ECO:0000313" key="2">
    <source>
        <dbReference type="Proteomes" id="UP000886501"/>
    </source>
</evidence>
<sequence>MVAILRGVLFALVEKVECVLHRFGEVESPRVERELESSPDRTWVLPGEDLGTLTKCIWEKLQLDGTCNTEAVVETPPLIENPDVTYNTQAVGSELETLNRHSGGTDFPRSFGPAGCSMGRVGPMT</sequence>
<dbReference type="EMBL" id="MU118360">
    <property type="protein sequence ID" value="KAF9642779.1"/>
    <property type="molecule type" value="Genomic_DNA"/>
</dbReference>
<name>A0ACB6YZU3_THEGA</name>
<protein>
    <submittedName>
        <fullName evidence="1">Uncharacterized protein</fullName>
    </submittedName>
</protein>
<keyword evidence="2" id="KW-1185">Reference proteome</keyword>
<dbReference type="Proteomes" id="UP000886501">
    <property type="component" value="Unassembled WGS sequence"/>
</dbReference>
<evidence type="ECO:0000313" key="1">
    <source>
        <dbReference type="EMBL" id="KAF9642779.1"/>
    </source>
</evidence>
<accession>A0ACB6YZU3</accession>
<comment type="caution">
    <text evidence="1">The sequence shown here is derived from an EMBL/GenBank/DDBJ whole genome shotgun (WGS) entry which is preliminary data.</text>
</comment>
<proteinExistence type="predicted"/>
<gene>
    <name evidence="1" type="ORF">BDM02DRAFT_3124169</name>
</gene>
<reference evidence="1" key="1">
    <citation type="submission" date="2019-10" db="EMBL/GenBank/DDBJ databases">
        <authorList>
            <consortium name="DOE Joint Genome Institute"/>
            <person name="Kuo A."/>
            <person name="Miyauchi S."/>
            <person name="Kiss E."/>
            <person name="Drula E."/>
            <person name="Kohler A."/>
            <person name="Sanchez-Garcia M."/>
            <person name="Andreopoulos B."/>
            <person name="Barry K.W."/>
            <person name="Bonito G."/>
            <person name="Buee M."/>
            <person name="Carver A."/>
            <person name="Chen C."/>
            <person name="Cichocki N."/>
            <person name="Clum A."/>
            <person name="Culley D."/>
            <person name="Crous P.W."/>
            <person name="Fauchery L."/>
            <person name="Girlanda M."/>
            <person name="Hayes R."/>
            <person name="Keri Z."/>
            <person name="Labutti K."/>
            <person name="Lipzen A."/>
            <person name="Lombard V."/>
            <person name="Magnuson J."/>
            <person name="Maillard F."/>
            <person name="Morin E."/>
            <person name="Murat C."/>
            <person name="Nolan M."/>
            <person name="Ohm R."/>
            <person name="Pangilinan J."/>
            <person name="Pereira M."/>
            <person name="Perotto S."/>
            <person name="Peter M."/>
            <person name="Riley R."/>
            <person name="Sitrit Y."/>
            <person name="Stielow B."/>
            <person name="Szollosi G."/>
            <person name="Zifcakova L."/>
            <person name="Stursova M."/>
            <person name="Spatafora J.W."/>
            <person name="Tedersoo L."/>
            <person name="Vaario L.-M."/>
            <person name="Yamada A."/>
            <person name="Yan M."/>
            <person name="Wang P."/>
            <person name="Xu J."/>
            <person name="Bruns T."/>
            <person name="Baldrian P."/>
            <person name="Vilgalys R."/>
            <person name="Henrissat B."/>
            <person name="Grigoriev I.V."/>
            <person name="Hibbett D."/>
            <person name="Nagy L.G."/>
            <person name="Martin F.M."/>
        </authorList>
    </citation>
    <scope>NUCLEOTIDE SEQUENCE</scope>
    <source>
        <strain evidence="1">P2</strain>
    </source>
</reference>
<reference evidence="1" key="2">
    <citation type="journal article" date="2020" name="Nat. Commun.">
        <title>Large-scale genome sequencing of mycorrhizal fungi provides insights into the early evolution of symbiotic traits.</title>
        <authorList>
            <person name="Miyauchi S."/>
            <person name="Kiss E."/>
            <person name="Kuo A."/>
            <person name="Drula E."/>
            <person name="Kohler A."/>
            <person name="Sanchez-Garcia M."/>
            <person name="Morin E."/>
            <person name="Andreopoulos B."/>
            <person name="Barry K.W."/>
            <person name="Bonito G."/>
            <person name="Buee M."/>
            <person name="Carver A."/>
            <person name="Chen C."/>
            <person name="Cichocki N."/>
            <person name="Clum A."/>
            <person name="Culley D."/>
            <person name="Crous P.W."/>
            <person name="Fauchery L."/>
            <person name="Girlanda M."/>
            <person name="Hayes R.D."/>
            <person name="Keri Z."/>
            <person name="LaButti K."/>
            <person name="Lipzen A."/>
            <person name="Lombard V."/>
            <person name="Magnuson J."/>
            <person name="Maillard F."/>
            <person name="Murat C."/>
            <person name="Nolan M."/>
            <person name="Ohm R.A."/>
            <person name="Pangilinan J."/>
            <person name="Pereira M.F."/>
            <person name="Perotto S."/>
            <person name="Peter M."/>
            <person name="Pfister S."/>
            <person name="Riley R."/>
            <person name="Sitrit Y."/>
            <person name="Stielow J.B."/>
            <person name="Szollosi G."/>
            <person name="Zifcakova L."/>
            <person name="Stursova M."/>
            <person name="Spatafora J.W."/>
            <person name="Tedersoo L."/>
            <person name="Vaario L.M."/>
            <person name="Yamada A."/>
            <person name="Yan M."/>
            <person name="Wang P."/>
            <person name="Xu J."/>
            <person name="Bruns T."/>
            <person name="Baldrian P."/>
            <person name="Vilgalys R."/>
            <person name="Dunand C."/>
            <person name="Henrissat B."/>
            <person name="Grigoriev I.V."/>
            <person name="Hibbett D."/>
            <person name="Nagy L.G."/>
            <person name="Martin F.M."/>
        </authorList>
    </citation>
    <scope>NUCLEOTIDE SEQUENCE</scope>
    <source>
        <strain evidence="1">P2</strain>
    </source>
</reference>